<dbReference type="SMART" id="SM00331">
    <property type="entry name" value="PP2C_SIG"/>
    <property type="match status" value="1"/>
</dbReference>
<reference evidence="4 5" key="1">
    <citation type="submission" date="2020-01" db="EMBL/GenBank/DDBJ databases">
        <title>Herbidospora sp. NEAU-GS84 nov., a novel actinomycete isolated from soil.</title>
        <authorList>
            <person name="Han L."/>
        </authorList>
    </citation>
    <scope>NUCLEOTIDE SEQUENCE [LARGE SCALE GENOMIC DNA]</scope>
    <source>
        <strain evidence="4 5">NEAU-GS84</strain>
    </source>
</reference>
<dbReference type="PANTHER" id="PTHR43156:SF2">
    <property type="entry name" value="STAGE II SPORULATION PROTEIN E"/>
    <property type="match status" value="1"/>
</dbReference>
<dbReference type="Gene3D" id="3.60.40.10">
    <property type="entry name" value="PPM-type phosphatase domain"/>
    <property type="match status" value="1"/>
</dbReference>
<dbReference type="InterPro" id="IPR029016">
    <property type="entry name" value="GAF-like_dom_sf"/>
</dbReference>
<dbReference type="InterPro" id="IPR036457">
    <property type="entry name" value="PPM-type-like_dom_sf"/>
</dbReference>
<dbReference type="GO" id="GO:0016791">
    <property type="term" value="F:phosphatase activity"/>
    <property type="evidence" value="ECO:0007669"/>
    <property type="project" value="TreeGrafter"/>
</dbReference>
<evidence type="ECO:0000313" key="4">
    <source>
        <dbReference type="EMBL" id="NAS20141.1"/>
    </source>
</evidence>
<dbReference type="InterPro" id="IPR003018">
    <property type="entry name" value="GAF"/>
</dbReference>
<dbReference type="Pfam" id="PF07228">
    <property type="entry name" value="SpoIIE"/>
    <property type="match status" value="1"/>
</dbReference>
<dbReference type="SMART" id="SM00065">
    <property type="entry name" value="GAF"/>
    <property type="match status" value="1"/>
</dbReference>
<dbReference type="InterPro" id="IPR001932">
    <property type="entry name" value="PPM-type_phosphatase-like_dom"/>
</dbReference>
<dbReference type="Proteomes" id="UP000479526">
    <property type="component" value="Unassembled WGS sequence"/>
</dbReference>
<keyword evidence="5" id="KW-1185">Reference proteome</keyword>
<evidence type="ECO:0000256" key="1">
    <source>
        <dbReference type="ARBA" id="ARBA00022801"/>
    </source>
</evidence>
<feature type="domain" description="GAF" evidence="2">
    <location>
        <begin position="34"/>
        <end position="184"/>
    </location>
</feature>
<feature type="domain" description="PPM-type phosphatase" evidence="3">
    <location>
        <begin position="201"/>
        <end position="429"/>
    </location>
</feature>
<accession>A0A7C9J9P3</accession>
<dbReference type="RefSeq" id="WP_161477686.1">
    <property type="nucleotide sequence ID" value="NZ_WXEW01000001.1"/>
</dbReference>
<dbReference type="PANTHER" id="PTHR43156">
    <property type="entry name" value="STAGE II SPORULATION PROTEIN E-RELATED"/>
    <property type="match status" value="1"/>
</dbReference>
<organism evidence="4 5">
    <name type="scientific">Herbidospora solisilvae</name>
    <dbReference type="NCBI Taxonomy" id="2696284"/>
    <lineage>
        <taxon>Bacteria</taxon>
        <taxon>Bacillati</taxon>
        <taxon>Actinomycetota</taxon>
        <taxon>Actinomycetes</taxon>
        <taxon>Streptosporangiales</taxon>
        <taxon>Streptosporangiaceae</taxon>
        <taxon>Herbidospora</taxon>
    </lineage>
</organism>
<gene>
    <name evidence="4" type="ORF">GT755_00415</name>
</gene>
<dbReference type="SUPFAM" id="SSF55781">
    <property type="entry name" value="GAF domain-like"/>
    <property type="match status" value="1"/>
</dbReference>
<evidence type="ECO:0000313" key="5">
    <source>
        <dbReference type="Proteomes" id="UP000479526"/>
    </source>
</evidence>
<protein>
    <submittedName>
        <fullName evidence="4">SpoIIE family protein phosphatase</fullName>
    </submittedName>
</protein>
<dbReference type="Gene3D" id="3.30.450.40">
    <property type="match status" value="1"/>
</dbReference>
<comment type="caution">
    <text evidence="4">The sequence shown here is derived from an EMBL/GenBank/DDBJ whole genome shotgun (WGS) entry which is preliminary data.</text>
</comment>
<dbReference type="AlphaFoldDB" id="A0A7C9J9P3"/>
<dbReference type="EMBL" id="WXEW01000001">
    <property type="protein sequence ID" value="NAS20141.1"/>
    <property type="molecule type" value="Genomic_DNA"/>
</dbReference>
<evidence type="ECO:0000259" key="2">
    <source>
        <dbReference type="SMART" id="SM00065"/>
    </source>
</evidence>
<dbReference type="InterPro" id="IPR052016">
    <property type="entry name" value="Bact_Sigma-Reg"/>
</dbReference>
<dbReference type="Pfam" id="PF13185">
    <property type="entry name" value="GAF_2"/>
    <property type="match status" value="1"/>
</dbReference>
<evidence type="ECO:0000259" key="3">
    <source>
        <dbReference type="SMART" id="SM00331"/>
    </source>
</evidence>
<proteinExistence type="predicted"/>
<name>A0A7C9J9P3_9ACTN</name>
<sequence>MTRDGHDRLVQAQAALSRSELLLRLADDLAGTTSLLDVRRRVRRLMGSDLEPVYVGLVLAEDDRLRRVIDDEIPRTVETLARQYDVDPHGPTSEAFRRERMVELTDPAALRDGYGDAALAAFTDLGLKSAVCVPLPGVAGPVGVLVLGWDRPHPLDVEERAVLLAVAGYTARAVERAHVLHQRVTVAHQLQRAMLTDLPPVPGLEVAALYRPAMTADLVGGDWYDAYFLDLPEGAGRRPLAVTVGDITGHDMQAATLMGQVRSMLRQADVDHPGHGPAISVTALEHACRLVLPQATGSLVHGHLVPRPDGWELTWTNAGHPPPILVHPGGRAEELTAHDLMLFPTLDPPEGSRRTESTRLLPPGTLLVMFTDGLVESPRVDLDTATAHLLAALSRRAGRPLPGLLEELADEMAVGEGNVDDIVVLALRVPAG</sequence>
<keyword evidence="1" id="KW-0378">Hydrolase</keyword>